<dbReference type="PROSITE" id="PS51987">
    <property type="entry name" value="GS_CATALYTIC"/>
    <property type="match status" value="1"/>
</dbReference>
<dbReference type="Pfam" id="PF00120">
    <property type="entry name" value="Gln-synt_C"/>
    <property type="match status" value="1"/>
</dbReference>
<dbReference type="PANTHER" id="PTHR43785:SF12">
    <property type="entry name" value="TYPE-1 GLUTAMINE SYNTHETASE 2"/>
    <property type="match status" value="1"/>
</dbReference>
<reference evidence="4" key="1">
    <citation type="submission" date="2019-08" db="EMBL/GenBank/DDBJ databases">
        <authorList>
            <person name="Kucharzyk K."/>
            <person name="Murdoch R.W."/>
            <person name="Higgins S."/>
            <person name="Loffler F."/>
        </authorList>
    </citation>
    <scope>NUCLEOTIDE SEQUENCE</scope>
</reference>
<dbReference type="SMART" id="SM01230">
    <property type="entry name" value="Gln-synt_C"/>
    <property type="match status" value="1"/>
</dbReference>
<accession>A0A645FQI7</accession>
<dbReference type="GO" id="GO:0004356">
    <property type="term" value="F:glutamine synthetase activity"/>
    <property type="evidence" value="ECO:0007669"/>
    <property type="project" value="UniProtKB-EC"/>
</dbReference>
<evidence type="ECO:0000259" key="3">
    <source>
        <dbReference type="PROSITE" id="PS51987"/>
    </source>
</evidence>
<dbReference type="InterPro" id="IPR014746">
    <property type="entry name" value="Gln_synth/guanido_kin_cat_dom"/>
</dbReference>
<sequence>MRNGLSADFSPKPIPHESGNGMHINLSLSKPHTEGARDSFMAGLMDHICEITAFLNPLEASYARLGECKAPRYVTWSPENRSQLIRIPAAKGEFERIELRSPDPAGNPYLSFALILAAGLDGIRRGLVPPPPTNLNLFTADESVTRTLRQLPRSRAEAAALAKDSAFVRSVLPAGIIDAFTGGID</sequence>
<gene>
    <name evidence="4" type="primary">glnA_66</name>
    <name evidence="4" type="ORF">SDC9_163508</name>
</gene>
<dbReference type="Gene3D" id="3.30.590.10">
    <property type="entry name" value="Glutamine synthetase/guanido kinase, catalytic domain"/>
    <property type="match status" value="1"/>
</dbReference>
<organism evidence="4">
    <name type="scientific">bioreactor metagenome</name>
    <dbReference type="NCBI Taxonomy" id="1076179"/>
    <lineage>
        <taxon>unclassified sequences</taxon>
        <taxon>metagenomes</taxon>
        <taxon>ecological metagenomes</taxon>
    </lineage>
</organism>
<dbReference type="EC" id="6.3.1.2" evidence="4"/>
<dbReference type="AlphaFoldDB" id="A0A645FQI7"/>
<comment type="caution">
    <text evidence="4">The sequence shown here is derived from an EMBL/GenBank/DDBJ whole genome shotgun (WGS) entry which is preliminary data.</text>
</comment>
<dbReference type="PANTHER" id="PTHR43785">
    <property type="entry name" value="GAMMA-GLUTAMYLPUTRESCINE SYNTHETASE"/>
    <property type="match status" value="1"/>
</dbReference>
<feature type="region of interest" description="Disordered" evidence="2">
    <location>
        <begin position="1"/>
        <end position="22"/>
    </location>
</feature>
<feature type="domain" description="GS catalytic" evidence="3">
    <location>
        <begin position="1"/>
        <end position="185"/>
    </location>
</feature>
<evidence type="ECO:0000313" key="4">
    <source>
        <dbReference type="EMBL" id="MPN16170.1"/>
    </source>
</evidence>
<proteinExistence type="predicted"/>
<protein>
    <submittedName>
        <fullName evidence="4">Glutamine synthetase</fullName>
        <ecNumber evidence="4">6.3.1.2</ecNumber>
    </submittedName>
</protein>
<dbReference type="SUPFAM" id="SSF55931">
    <property type="entry name" value="Glutamine synthetase/guanido kinase"/>
    <property type="match status" value="1"/>
</dbReference>
<evidence type="ECO:0000256" key="2">
    <source>
        <dbReference type="SAM" id="MobiDB-lite"/>
    </source>
</evidence>
<dbReference type="EMBL" id="VSSQ01063083">
    <property type="protein sequence ID" value="MPN16170.1"/>
    <property type="molecule type" value="Genomic_DNA"/>
</dbReference>
<dbReference type="InterPro" id="IPR008146">
    <property type="entry name" value="Gln_synth_cat_dom"/>
</dbReference>
<name>A0A645FQI7_9ZZZZ</name>
<keyword evidence="1 4" id="KW-0436">Ligase</keyword>
<evidence type="ECO:0000256" key="1">
    <source>
        <dbReference type="ARBA" id="ARBA00022598"/>
    </source>
</evidence>